<evidence type="ECO:0000313" key="2">
    <source>
        <dbReference type="Proteomes" id="UP001139887"/>
    </source>
</evidence>
<protein>
    <submittedName>
        <fullName evidence="1">Uncharacterized protein</fullName>
    </submittedName>
</protein>
<comment type="caution">
    <text evidence="1">The sequence shown here is derived from an EMBL/GenBank/DDBJ whole genome shotgun (WGS) entry which is preliminary data.</text>
</comment>
<evidence type="ECO:0000313" key="1">
    <source>
        <dbReference type="EMBL" id="KAJ2849257.1"/>
    </source>
</evidence>
<dbReference type="OrthoDB" id="5537446at2759"/>
<accession>A0A9W8M0Q0</accession>
<sequence length="158" mass="17241">MNTTEVVKINGTGAGTGIRAATDVAKESGLTEAGGYPLVSDWNDPKYIGHGVGHRDPKSGEPVPAHIHLAADGEINPQNYINAVAVEEDPEAERQLVRDAFTEKYGNKRASLYRANAYQVLGKLQTLVGSRQAGEKHTERARLEHAAYNVDHNDIHFR</sequence>
<dbReference type="AlphaFoldDB" id="A0A9W8M0Q0"/>
<proteinExistence type="predicted"/>
<organism evidence="1 2">
    <name type="scientific">Coemansia brasiliensis</name>
    <dbReference type="NCBI Taxonomy" id="2650707"/>
    <lineage>
        <taxon>Eukaryota</taxon>
        <taxon>Fungi</taxon>
        <taxon>Fungi incertae sedis</taxon>
        <taxon>Zoopagomycota</taxon>
        <taxon>Kickxellomycotina</taxon>
        <taxon>Kickxellomycetes</taxon>
        <taxon>Kickxellales</taxon>
        <taxon>Kickxellaceae</taxon>
        <taxon>Coemansia</taxon>
    </lineage>
</organism>
<reference evidence="1" key="1">
    <citation type="submission" date="2022-07" db="EMBL/GenBank/DDBJ databases">
        <title>Phylogenomic reconstructions and comparative analyses of Kickxellomycotina fungi.</title>
        <authorList>
            <person name="Reynolds N.K."/>
            <person name="Stajich J.E."/>
            <person name="Barry K."/>
            <person name="Grigoriev I.V."/>
            <person name="Crous P."/>
            <person name="Smith M.E."/>
        </authorList>
    </citation>
    <scope>NUCLEOTIDE SEQUENCE</scope>
    <source>
        <strain evidence="1">NRRL 1566</strain>
    </source>
</reference>
<gene>
    <name evidence="1" type="ORF">IWW36_002750</name>
</gene>
<dbReference type="Proteomes" id="UP001139887">
    <property type="component" value="Unassembled WGS sequence"/>
</dbReference>
<keyword evidence="2" id="KW-1185">Reference proteome</keyword>
<name>A0A9W8M0Q0_9FUNG</name>
<dbReference type="EMBL" id="JANBUW010000091">
    <property type="protein sequence ID" value="KAJ2849257.1"/>
    <property type="molecule type" value="Genomic_DNA"/>
</dbReference>